<reference evidence="2" key="1">
    <citation type="submission" date="2015-07" db="EMBL/GenBank/DDBJ databases">
        <authorList>
            <person name="Ju K.-S."/>
            <person name="Doroghazi J.R."/>
            <person name="Metcalf W.W."/>
        </authorList>
    </citation>
    <scope>NUCLEOTIDE SEQUENCE [LARGE SCALE GENOMIC DNA]</scope>
    <source>
        <strain evidence="2">NRRL ISP-5002</strain>
    </source>
</reference>
<evidence type="ECO:0000313" key="2">
    <source>
        <dbReference type="Proteomes" id="UP000037982"/>
    </source>
</evidence>
<gene>
    <name evidence="1" type="ORF">ADL29_30700</name>
</gene>
<dbReference type="Proteomes" id="UP000037982">
    <property type="component" value="Unassembled WGS sequence"/>
</dbReference>
<protein>
    <submittedName>
        <fullName evidence="1">Uncharacterized protein</fullName>
    </submittedName>
</protein>
<sequence length="74" mass="8399">MTCTDTPDEFPEVPLRIDRGHAEPEEVAALTVVLGAHIVGLRVREEDRRRREADQQHIVRETPIACWSGCWCCA</sequence>
<name>A0A0N1JWP1_9ACTN</name>
<evidence type="ECO:0000313" key="1">
    <source>
        <dbReference type="EMBL" id="KPC60338.1"/>
    </source>
</evidence>
<comment type="caution">
    <text evidence="1">The sequence shown here is derived from an EMBL/GenBank/DDBJ whole genome shotgun (WGS) entry which is preliminary data.</text>
</comment>
<proteinExistence type="predicted"/>
<keyword evidence="2" id="KW-1185">Reference proteome</keyword>
<dbReference type="GO" id="GO:0004658">
    <property type="term" value="F:propionyl-CoA carboxylase activity"/>
    <property type="evidence" value="ECO:0007669"/>
    <property type="project" value="InterPro"/>
</dbReference>
<dbReference type="RefSeq" id="WP_046924287.1">
    <property type="nucleotide sequence ID" value="NZ_JBIAXE010000004.1"/>
</dbReference>
<dbReference type="PATRIC" id="fig|66876.3.peg.6760"/>
<dbReference type="GO" id="GO:0003989">
    <property type="term" value="F:acetyl-CoA carboxylase activity"/>
    <property type="evidence" value="ECO:0007669"/>
    <property type="project" value="InterPro"/>
</dbReference>
<organism evidence="1 2">
    <name type="scientific">Streptomyces chattanoogensis</name>
    <dbReference type="NCBI Taxonomy" id="66876"/>
    <lineage>
        <taxon>Bacteria</taxon>
        <taxon>Bacillati</taxon>
        <taxon>Actinomycetota</taxon>
        <taxon>Actinomycetes</taxon>
        <taxon>Kitasatosporales</taxon>
        <taxon>Streptomycetaceae</taxon>
        <taxon>Streptomyces</taxon>
    </lineage>
</organism>
<dbReference type="InterPro" id="IPR032716">
    <property type="entry name" value="ACC_epsilon"/>
</dbReference>
<dbReference type="Pfam" id="PF13822">
    <property type="entry name" value="ACC_epsilon"/>
    <property type="match status" value="1"/>
</dbReference>
<dbReference type="AlphaFoldDB" id="A0A0N1JWP1"/>
<accession>A0A0N1JWP1</accession>
<dbReference type="EMBL" id="LGKG01000163">
    <property type="protein sequence ID" value="KPC60338.1"/>
    <property type="molecule type" value="Genomic_DNA"/>
</dbReference>